<dbReference type="AlphaFoldDB" id="A0A1I1N0R6"/>
<dbReference type="Proteomes" id="UP000198611">
    <property type="component" value="Unassembled WGS sequence"/>
</dbReference>
<dbReference type="EMBL" id="FOMJ01000001">
    <property type="protein sequence ID" value="SFC91241.1"/>
    <property type="molecule type" value="Genomic_DNA"/>
</dbReference>
<feature type="region of interest" description="Disordered" evidence="1">
    <location>
        <begin position="199"/>
        <end position="226"/>
    </location>
</feature>
<protein>
    <submittedName>
        <fullName evidence="2">Uncharacterized protein</fullName>
    </submittedName>
</protein>
<gene>
    <name evidence="2" type="ORF">SAMN05660831_00058</name>
</gene>
<name>A0A1I1N0R6_9GAMM</name>
<sequence>MHHRYTGAAVYLLALTGCASDPPPPPPEPSPYANATVREGYHLASNDTVAVPAQRTFLVVDGTSAHGIAAPDEENPIQDLTEANLPEAAEEKAGRNAATPGSAPTPDVAPKGSEDGAAVPAARDIGSEKAASNVDAEFEEPRESDEGAGGSPTREAPAAKGVPAEITARQLRAWETYCDHPKGMTAEDWDIISRFDGIPDWVKDPGPGIEDPLRSKLRGCSDKAWR</sequence>
<dbReference type="RefSeq" id="WP_093426762.1">
    <property type="nucleotide sequence ID" value="NZ_FOMJ01000001.1"/>
</dbReference>
<keyword evidence="3" id="KW-1185">Reference proteome</keyword>
<organism evidence="2 3">
    <name type="scientific">Thiohalospira halophila DSM 15071</name>
    <dbReference type="NCBI Taxonomy" id="1123397"/>
    <lineage>
        <taxon>Bacteria</taxon>
        <taxon>Pseudomonadati</taxon>
        <taxon>Pseudomonadota</taxon>
        <taxon>Gammaproteobacteria</taxon>
        <taxon>Thiohalospirales</taxon>
        <taxon>Thiohalospiraceae</taxon>
        <taxon>Thiohalospira</taxon>
    </lineage>
</organism>
<dbReference type="STRING" id="1123397.SAMN05660831_00058"/>
<feature type="region of interest" description="Disordered" evidence="1">
    <location>
        <begin position="67"/>
        <end position="164"/>
    </location>
</feature>
<proteinExistence type="predicted"/>
<evidence type="ECO:0000256" key="1">
    <source>
        <dbReference type="SAM" id="MobiDB-lite"/>
    </source>
</evidence>
<accession>A0A1I1N0R6</accession>
<evidence type="ECO:0000313" key="2">
    <source>
        <dbReference type="EMBL" id="SFC91241.1"/>
    </source>
</evidence>
<reference evidence="2 3" key="1">
    <citation type="submission" date="2016-10" db="EMBL/GenBank/DDBJ databases">
        <authorList>
            <person name="de Groot N.N."/>
        </authorList>
    </citation>
    <scope>NUCLEOTIDE SEQUENCE [LARGE SCALE GENOMIC DNA]</scope>
    <source>
        <strain evidence="2 3">HL3</strain>
    </source>
</reference>
<dbReference type="PROSITE" id="PS51257">
    <property type="entry name" value="PROKAR_LIPOPROTEIN"/>
    <property type="match status" value="1"/>
</dbReference>
<feature type="compositionally biased region" description="Basic and acidic residues" evidence="1">
    <location>
        <begin position="211"/>
        <end position="226"/>
    </location>
</feature>
<evidence type="ECO:0000313" key="3">
    <source>
        <dbReference type="Proteomes" id="UP000198611"/>
    </source>
</evidence>